<organism evidence="2 3">
    <name type="scientific">Didymodactylos carnosus</name>
    <dbReference type="NCBI Taxonomy" id="1234261"/>
    <lineage>
        <taxon>Eukaryota</taxon>
        <taxon>Metazoa</taxon>
        <taxon>Spiralia</taxon>
        <taxon>Gnathifera</taxon>
        <taxon>Rotifera</taxon>
        <taxon>Eurotatoria</taxon>
        <taxon>Bdelloidea</taxon>
        <taxon>Philodinida</taxon>
        <taxon>Philodinidae</taxon>
        <taxon>Didymodactylos</taxon>
    </lineage>
</organism>
<comment type="caution">
    <text evidence="2">The sequence shown here is derived from an EMBL/GenBank/DDBJ whole genome shotgun (WGS) entry which is preliminary data.</text>
</comment>
<reference evidence="2" key="1">
    <citation type="submission" date="2021-02" db="EMBL/GenBank/DDBJ databases">
        <authorList>
            <person name="Nowell W R."/>
        </authorList>
    </citation>
    <scope>NUCLEOTIDE SEQUENCE</scope>
</reference>
<name>A0A8S2XSN9_9BILA</name>
<feature type="non-terminal residue" evidence="2">
    <location>
        <position position="1"/>
    </location>
</feature>
<feature type="region of interest" description="Disordered" evidence="1">
    <location>
        <begin position="48"/>
        <end position="69"/>
    </location>
</feature>
<dbReference type="AlphaFoldDB" id="A0A8S2XSN9"/>
<evidence type="ECO:0000256" key="1">
    <source>
        <dbReference type="SAM" id="MobiDB-lite"/>
    </source>
</evidence>
<accession>A0A8S2XSN9</accession>
<feature type="non-terminal residue" evidence="2">
    <location>
        <position position="69"/>
    </location>
</feature>
<dbReference type="EMBL" id="CAJOBA010097995">
    <property type="protein sequence ID" value="CAF4510143.1"/>
    <property type="molecule type" value="Genomic_DNA"/>
</dbReference>
<gene>
    <name evidence="2" type="ORF">TMI583_LOCUS48316</name>
</gene>
<evidence type="ECO:0000313" key="3">
    <source>
        <dbReference type="Proteomes" id="UP000682733"/>
    </source>
</evidence>
<protein>
    <submittedName>
        <fullName evidence="2">Uncharacterized protein</fullName>
    </submittedName>
</protein>
<evidence type="ECO:0000313" key="2">
    <source>
        <dbReference type="EMBL" id="CAF4510143.1"/>
    </source>
</evidence>
<sequence>EKYGYDNGMEIIKKLKIDEQNLPIYDVIVLYRLMVDFIVELINKNYDNIDEEEAEQDEDGGDNDEDLKT</sequence>
<dbReference type="Proteomes" id="UP000682733">
    <property type="component" value="Unassembled WGS sequence"/>
</dbReference>
<proteinExistence type="predicted"/>